<sequence>MASFPDTPLALQIAERISRSPQQGWGIAANQKVTLLPCITFYDYMEACLYDESYGYYRSGEARVGKEGDFYTSSAIGSVMSEMLARYALKFQSALGIPIGLAEWGAGTGRLSAGIAVSLRNLTPHWESRFSQSLIDDHPGHRAKMMQSYHEAGLPDAPPRIYTSSEYAAKLACSTSKAPLLLMANELLDAFPVHRMVRRGGEYRELGVGVIPDHGFVYTEMTVTNGIFPQWLERDGIKLREGQITELCPGARAWLLQLGRMLHKGDRVMLIDYGHEAEEYAAEHRMEGTLMTYSRHRASDTPFLQAGERDMTAHVCFTFIRSSAEEAGFQVQYYGTQKQFLLDNGIFELLGVHDGMDPFGEEARRNRAVRQLLLSDGMSESFKVMILEKE</sequence>
<dbReference type="InterPro" id="IPR003788">
    <property type="entry name" value="NDUFAF7"/>
</dbReference>
<reference evidence="3 4" key="1">
    <citation type="submission" date="2018-09" db="EMBL/GenBank/DDBJ databases">
        <title>Paenibacillus aracenensis nov. sp. isolated from a cave in southern Spain.</title>
        <authorList>
            <person name="Jurado V."/>
            <person name="Gutierrez-Patricio S."/>
            <person name="Gonzalez-Pimentel J.L."/>
            <person name="Miller A.Z."/>
            <person name="Laiz L."/>
            <person name="Saiz-Jimenez C."/>
        </authorList>
    </citation>
    <scope>NUCLEOTIDE SEQUENCE [LARGE SCALE GENOMIC DNA]</scope>
    <source>
        <strain evidence="3 4">JCM 19203</strain>
    </source>
</reference>
<keyword evidence="2 3" id="KW-0808">Transferase</keyword>
<dbReference type="Proteomes" id="UP000267798">
    <property type="component" value="Unassembled WGS sequence"/>
</dbReference>
<dbReference type="Pfam" id="PF02636">
    <property type="entry name" value="Methyltransf_28"/>
    <property type="match status" value="1"/>
</dbReference>
<name>A0A3A6PIR3_9BACL</name>
<keyword evidence="4" id="KW-1185">Reference proteome</keyword>
<dbReference type="InterPro" id="IPR029063">
    <property type="entry name" value="SAM-dependent_MTases_sf"/>
</dbReference>
<dbReference type="GO" id="GO:0032259">
    <property type="term" value="P:methylation"/>
    <property type="evidence" value="ECO:0007669"/>
    <property type="project" value="UniProtKB-KW"/>
</dbReference>
<dbReference type="PANTHER" id="PTHR12049">
    <property type="entry name" value="PROTEIN ARGININE METHYLTRANSFERASE NDUFAF7, MITOCHONDRIAL"/>
    <property type="match status" value="1"/>
</dbReference>
<proteinExistence type="predicted"/>
<dbReference type="SUPFAM" id="SSF53335">
    <property type="entry name" value="S-adenosyl-L-methionine-dependent methyltransferases"/>
    <property type="match status" value="1"/>
</dbReference>
<dbReference type="Gene3D" id="3.40.50.12710">
    <property type="match status" value="1"/>
</dbReference>
<comment type="caution">
    <text evidence="3">The sequence shown here is derived from an EMBL/GenBank/DDBJ whole genome shotgun (WGS) entry which is preliminary data.</text>
</comment>
<dbReference type="AlphaFoldDB" id="A0A3A6PIR3"/>
<evidence type="ECO:0000256" key="1">
    <source>
        <dbReference type="ARBA" id="ARBA00022603"/>
    </source>
</evidence>
<keyword evidence="1 3" id="KW-0489">Methyltransferase</keyword>
<evidence type="ECO:0000313" key="4">
    <source>
        <dbReference type="Proteomes" id="UP000267798"/>
    </source>
</evidence>
<evidence type="ECO:0000256" key="2">
    <source>
        <dbReference type="ARBA" id="ARBA00022679"/>
    </source>
</evidence>
<dbReference type="PANTHER" id="PTHR12049:SF7">
    <property type="entry name" value="PROTEIN ARGININE METHYLTRANSFERASE NDUFAF7, MITOCHONDRIAL"/>
    <property type="match status" value="1"/>
</dbReference>
<evidence type="ECO:0000313" key="3">
    <source>
        <dbReference type="EMBL" id="RJX41147.1"/>
    </source>
</evidence>
<dbReference type="RefSeq" id="WP_120107360.1">
    <property type="nucleotide sequence ID" value="NZ_QXQB01000001.1"/>
</dbReference>
<protein>
    <submittedName>
        <fullName evidence="3">SAM-dependent methyltransferase</fullName>
    </submittedName>
</protein>
<dbReference type="OrthoDB" id="9794208at2"/>
<gene>
    <name evidence="3" type="ORF">D3P09_03885</name>
</gene>
<dbReference type="EMBL" id="QXQB01000001">
    <property type="protein sequence ID" value="RJX41147.1"/>
    <property type="molecule type" value="Genomic_DNA"/>
</dbReference>
<dbReference type="InterPro" id="IPR038375">
    <property type="entry name" value="NDUFAF7_sf"/>
</dbReference>
<organism evidence="3 4">
    <name type="scientific">Paenibacillus pinisoli</name>
    <dbReference type="NCBI Taxonomy" id="1276110"/>
    <lineage>
        <taxon>Bacteria</taxon>
        <taxon>Bacillati</taxon>
        <taxon>Bacillota</taxon>
        <taxon>Bacilli</taxon>
        <taxon>Bacillales</taxon>
        <taxon>Paenibacillaceae</taxon>
        <taxon>Paenibacillus</taxon>
    </lineage>
</organism>
<dbReference type="GO" id="GO:0035243">
    <property type="term" value="F:protein-arginine omega-N symmetric methyltransferase activity"/>
    <property type="evidence" value="ECO:0007669"/>
    <property type="project" value="TreeGrafter"/>
</dbReference>
<accession>A0A3A6PIR3</accession>